<dbReference type="NCBIfam" id="TIGR01031">
    <property type="entry name" value="rpmF_bact"/>
    <property type="match status" value="1"/>
</dbReference>
<keyword evidence="6" id="KW-0687">Ribonucleoprotein</keyword>
<organism evidence="8 9">
    <name type="scientific">Dothistroma septosporum (strain NZE10 / CBS 128990)</name>
    <name type="common">Red band needle blight fungus</name>
    <name type="synonym">Mycosphaerella pini</name>
    <dbReference type="NCBI Taxonomy" id="675120"/>
    <lineage>
        <taxon>Eukaryota</taxon>
        <taxon>Fungi</taxon>
        <taxon>Dikarya</taxon>
        <taxon>Ascomycota</taxon>
        <taxon>Pezizomycotina</taxon>
        <taxon>Dothideomycetes</taxon>
        <taxon>Dothideomycetidae</taxon>
        <taxon>Mycosphaerellales</taxon>
        <taxon>Mycosphaerellaceae</taxon>
        <taxon>Dothistroma</taxon>
    </lineage>
</organism>
<evidence type="ECO:0000256" key="2">
    <source>
        <dbReference type="ARBA" id="ARBA00008560"/>
    </source>
</evidence>
<dbReference type="eggNOG" id="KOG4080">
    <property type="taxonomic scope" value="Eukaryota"/>
</dbReference>
<evidence type="ECO:0000256" key="6">
    <source>
        <dbReference type="ARBA" id="ARBA00023274"/>
    </source>
</evidence>
<accession>N1PQ19</accession>
<dbReference type="InterPro" id="IPR011332">
    <property type="entry name" value="Ribosomal_zn-bd"/>
</dbReference>
<dbReference type="GO" id="GO:0003735">
    <property type="term" value="F:structural constituent of ribosome"/>
    <property type="evidence" value="ECO:0007669"/>
    <property type="project" value="InterPro"/>
</dbReference>
<keyword evidence="4" id="KW-0689">Ribosomal protein</keyword>
<dbReference type="SUPFAM" id="SSF57829">
    <property type="entry name" value="Zn-binding ribosomal proteins"/>
    <property type="match status" value="1"/>
</dbReference>
<dbReference type="STRING" id="675120.N1PQ19"/>
<comment type="similarity">
    <text evidence="2">Belongs to the bacterial ribosomal protein bL32 family.</text>
</comment>
<comment type="subcellular location">
    <subcellularLocation>
        <location evidence="1">Mitochondrion</location>
    </subcellularLocation>
</comment>
<evidence type="ECO:0000256" key="3">
    <source>
        <dbReference type="ARBA" id="ARBA00022946"/>
    </source>
</evidence>
<reference evidence="8 9" key="2">
    <citation type="journal article" date="2012" name="PLoS Pathog.">
        <title>Diverse lifestyles and strategies of plant pathogenesis encoded in the genomes of eighteen Dothideomycetes fungi.</title>
        <authorList>
            <person name="Ohm R.A."/>
            <person name="Feau N."/>
            <person name="Henrissat B."/>
            <person name="Schoch C.L."/>
            <person name="Horwitz B.A."/>
            <person name="Barry K.W."/>
            <person name="Condon B.J."/>
            <person name="Copeland A.C."/>
            <person name="Dhillon B."/>
            <person name="Glaser F."/>
            <person name="Hesse C.N."/>
            <person name="Kosti I."/>
            <person name="LaButti K."/>
            <person name="Lindquist E.A."/>
            <person name="Lucas S."/>
            <person name="Salamov A.A."/>
            <person name="Bradshaw R.E."/>
            <person name="Ciuffetti L."/>
            <person name="Hamelin R.C."/>
            <person name="Kema G.H.J."/>
            <person name="Lawrence C."/>
            <person name="Scott J.A."/>
            <person name="Spatafora J.W."/>
            <person name="Turgeon B.G."/>
            <person name="de Wit P.J.G.M."/>
            <person name="Zhong S."/>
            <person name="Goodwin S.B."/>
            <person name="Grigoriev I.V."/>
        </authorList>
    </citation>
    <scope>NUCLEOTIDE SEQUENCE [LARGE SCALE GENOMIC DNA]</scope>
    <source>
        <strain evidence="9">NZE10 / CBS 128990</strain>
    </source>
</reference>
<evidence type="ECO:0000256" key="1">
    <source>
        <dbReference type="ARBA" id="ARBA00004173"/>
    </source>
</evidence>
<name>N1PQ19_DOTSN</name>
<protein>
    <recommendedName>
        <fullName evidence="7">Large ribosomal subunit protein bL32m</fullName>
    </recommendedName>
</protein>
<reference evidence="9" key="1">
    <citation type="journal article" date="2012" name="PLoS Genet.">
        <title>The genomes of the fungal plant pathogens Cladosporium fulvum and Dothistroma septosporum reveal adaptation to different hosts and lifestyles but also signatures of common ancestry.</title>
        <authorList>
            <person name="de Wit P.J.G.M."/>
            <person name="van der Burgt A."/>
            <person name="Oekmen B."/>
            <person name="Stergiopoulos I."/>
            <person name="Abd-Elsalam K.A."/>
            <person name="Aerts A.L."/>
            <person name="Bahkali A.H."/>
            <person name="Beenen H.G."/>
            <person name="Chettri P."/>
            <person name="Cox M.P."/>
            <person name="Datema E."/>
            <person name="de Vries R.P."/>
            <person name="Dhillon B."/>
            <person name="Ganley A.R."/>
            <person name="Griffiths S.A."/>
            <person name="Guo Y."/>
            <person name="Hamelin R.C."/>
            <person name="Henrissat B."/>
            <person name="Kabir M.S."/>
            <person name="Jashni M.K."/>
            <person name="Kema G."/>
            <person name="Klaubauf S."/>
            <person name="Lapidus A."/>
            <person name="Levasseur A."/>
            <person name="Lindquist E."/>
            <person name="Mehrabi R."/>
            <person name="Ohm R.A."/>
            <person name="Owen T.J."/>
            <person name="Salamov A."/>
            <person name="Schwelm A."/>
            <person name="Schijlen E."/>
            <person name="Sun H."/>
            <person name="van den Burg H.A."/>
            <person name="van Ham R.C.H.J."/>
            <person name="Zhang S."/>
            <person name="Goodwin S.B."/>
            <person name="Grigoriev I.V."/>
            <person name="Collemare J."/>
            <person name="Bradshaw R.E."/>
        </authorList>
    </citation>
    <scope>NUCLEOTIDE SEQUENCE [LARGE SCALE GENOMIC DNA]</scope>
    <source>
        <strain evidence="9">NZE10 / CBS 128990</strain>
    </source>
</reference>
<keyword evidence="3" id="KW-0809">Transit peptide</keyword>
<dbReference type="OMA" id="FAKWNEE"/>
<dbReference type="AlphaFoldDB" id="N1PQ19"/>
<dbReference type="Pfam" id="PF01783">
    <property type="entry name" value="Ribosomal_L32p"/>
    <property type="match status" value="1"/>
</dbReference>
<proteinExistence type="inferred from homology"/>
<dbReference type="HOGENOM" id="CLU_129084_0_0_1"/>
<evidence type="ECO:0000313" key="9">
    <source>
        <dbReference type="Proteomes" id="UP000016933"/>
    </source>
</evidence>
<keyword evidence="5" id="KW-0496">Mitochondrion</keyword>
<dbReference type="GO" id="GO:0006412">
    <property type="term" value="P:translation"/>
    <property type="evidence" value="ECO:0007669"/>
    <property type="project" value="InterPro"/>
</dbReference>
<dbReference type="InterPro" id="IPR002677">
    <property type="entry name" value="Ribosomal_bL32"/>
</dbReference>
<keyword evidence="9" id="KW-1185">Reference proteome</keyword>
<evidence type="ECO:0000256" key="5">
    <source>
        <dbReference type="ARBA" id="ARBA00023128"/>
    </source>
</evidence>
<dbReference type="OrthoDB" id="2014905at2759"/>
<dbReference type="InterPro" id="IPR051991">
    <property type="entry name" value="Mitoribosomal_protein_bL32"/>
</dbReference>
<dbReference type="Proteomes" id="UP000016933">
    <property type="component" value="Unassembled WGS sequence"/>
</dbReference>
<dbReference type="EMBL" id="KB446539">
    <property type="protein sequence ID" value="EME44519.1"/>
    <property type="molecule type" value="Genomic_DNA"/>
</dbReference>
<gene>
    <name evidence="8" type="ORF">DOTSEDRAFT_44710</name>
</gene>
<dbReference type="PANTHER" id="PTHR21026:SF2">
    <property type="entry name" value="LARGE RIBOSOMAL SUBUNIT PROTEIN BL32M"/>
    <property type="match status" value="1"/>
</dbReference>
<dbReference type="PANTHER" id="PTHR21026">
    <property type="entry name" value="39S RIBOSOMAL PROTEIN L32, MITOCHONDRIAL"/>
    <property type="match status" value="1"/>
</dbReference>
<evidence type="ECO:0000313" key="8">
    <source>
        <dbReference type="EMBL" id="EME44519.1"/>
    </source>
</evidence>
<dbReference type="GO" id="GO:0005762">
    <property type="term" value="C:mitochondrial large ribosomal subunit"/>
    <property type="evidence" value="ECO:0007669"/>
    <property type="project" value="TreeGrafter"/>
</dbReference>
<evidence type="ECO:0000256" key="7">
    <source>
        <dbReference type="ARBA" id="ARBA00039935"/>
    </source>
</evidence>
<sequence>MAASLRAPSASFLEAFLPVVRARLMPQEESARRLSLAQQIQQLRLKASLLPAALAPIPTILAELWDGLLKAVPKKKTSHMKKRHRQMAGKALKDVTALNKCSACGRLKRAHILCPYCVQSIRQWFGNGFKSKKDVEMEKEEQFAKWNEELRSTGKKELRWEDLYDEKDTKKDEAKA</sequence>
<evidence type="ECO:0000256" key="4">
    <source>
        <dbReference type="ARBA" id="ARBA00022980"/>
    </source>
</evidence>